<reference evidence="2" key="1">
    <citation type="submission" date="2022-08" db="EMBL/GenBank/DDBJ databases">
        <title>Genome sequencing of akame (Lates japonicus).</title>
        <authorList>
            <person name="Hashiguchi Y."/>
            <person name="Takahashi H."/>
        </authorList>
    </citation>
    <scope>NUCLEOTIDE SEQUENCE</scope>
    <source>
        <strain evidence="2">Kochi</strain>
    </source>
</reference>
<evidence type="ECO:0000313" key="2">
    <source>
        <dbReference type="EMBL" id="GLD71503.1"/>
    </source>
</evidence>
<organism evidence="2 3">
    <name type="scientific">Lates japonicus</name>
    <name type="common">Japanese lates</name>
    <dbReference type="NCBI Taxonomy" id="270547"/>
    <lineage>
        <taxon>Eukaryota</taxon>
        <taxon>Metazoa</taxon>
        <taxon>Chordata</taxon>
        <taxon>Craniata</taxon>
        <taxon>Vertebrata</taxon>
        <taxon>Euteleostomi</taxon>
        <taxon>Actinopterygii</taxon>
        <taxon>Neopterygii</taxon>
        <taxon>Teleostei</taxon>
        <taxon>Neoteleostei</taxon>
        <taxon>Acanthomorphata</taxon>
        <taxon>Carangaria</taxon>
        <taxon>Carangaria incertae sedis</taxon>
        <taxon>Centropomidae</taxon>
        <taxon>Lates</taxon>
    </lineage>
</organism>
<evidence type="ECO:0000256" key="1">
    <source>
        <dbReference type="SAM" id="MobiDB-lite"/>
    </source>
</evidence>
<evidence type="ECO:0000313" key="3">
    <source>
        <dbReference type="Proteomes" id="UP001279410"/>
    </source>
</evidence>
<feature type="compositionally biased region" description="Acidic residues" evidence="1">
    <location>
        <begin position="70"/>
        <end position="81"/>
    </location>
</feature>
<sequence length="126" mass="13986">MTGWKGCWSRQVLSSQMLQDEAMLTAAVENFRTPAAGKRKPRNAFEHDKEAEVLNLLSDPKLLESRQNEETDISDSSDADDTEKPRSSSLVEEMDPLLQMILQGAAGDGHSCLQQLPSDHTMLEVV</sequence>
<comment type="caution">
    <text evidence="2">The sequence shown here is derived from an EMBL/GenBank/DDBJ whole genome shotgun (WGS) entry which is preliminary data.</text>
</comment>
<gene>
    <name evidence="2" type="ORF">AKAME5_002282500</name>
</gene>
<feature type="region of interest" description="Disordered" evidence="1">
    <location>
        <begin position="57"/>
        <end position="95"/>
    </location>
</feature>
<accession>A0AAD3NED9</accession>
<dbReference type="Proteomes" id="UP001279410">
    <property type="component" value="Unassembled WGS sequence"/>
</dbReference>
<name>A0AAD3NED9_LATJO</name>
<proteinExistence type="predicted"/>
<protein>
    <submittedName>
        <fullName evidence="2">Uncharacterized protein</fullName>
    </submittedName>
</protein>
<dbReference type="AlphaFoldDB" id="A0AAD3NED9"/>
<keyword evidence="3" id="KW-1185">Reference proteome</keyword>
<dbReference type="EMBL" id="BRZM01000621">
    <property type="protein sequence ID" value="GLD71503.1"/>
    <property type="molecule type" value="Genomic_DNA"/>
</dbReference>